<dbReference type="InterPro" id="IPR015424">
    <property type="entry name" value="PyrdxlP-dep_Trfase"/>
</dbReference>
<evidence type="ECO:0000313" key="7">
    <source>
        <dbReference type="EMBL" id="KKL06957.1"/>
    </source>
</evidence>
<dbReference type="PANTHER" id="PTHR21152:SF40">
    <property type="entry name" value="ALANINE--GLYOXYLATE AMINOTRANSFERASE"/>
    <property type="match status" value="1"/>
</dbReference>
<feature type="domain" description="Aminotransferase class V" evidence="6">
    <location>
        <begin position="50"/>
        <end position="350"/>
    </location>
</feature>
<proteinExistence type="inferred from homology"/>
<dbReference type="AlphaFoldDB" id="A0A0F9AZL2"/>
<dbReference type="Pfam" id="PF00266">
    <property type="entry name" value="Aminotran_5"/>
    <property type="match status" value="1"/>
</dbReference>
<dbReference type="CDD" id="cd06451">
    <property type="entry name" value="AGAT_like"/>
    <property type="match status" value="1"/>
</dbReference>
<dbReference type="InterPro" id="IPR015422">
    <property type="entry name" value="PyrdxlP-dep_Trfase_small"/>
</dbReference>
<evidence type="ECO:0000256" key="2">
    <source>
        <dbReference type="ARBA" id="ARBA00009236"/>
    </source>
</evidence>
<dbReference type="InterPro" id="IPR000192">
    <property type="entry name" value="Aminotrans_V_dom"/>
</dbReference>
<dbReference type="GO" id="GO:0005777">
    <property type="term" value="C:peroxisome"/>
    <property type="evidence" value="ECO:0007669"/>
    <property type="project" value="TreeGrafter"/>
</dbReference>
<dbReference type="EMBL" id="LAZR01043484">
    <property type="protein sequence ID" value="KKL06957.1"/>
    <property type="molecule type" value="Genomic_DNA"/>
</dbReference>
<evidence type="ECO:0000259" key="6">
    <source>
        <dbReference type="Pfam" id="PF00266"/>
    </source>
</evidence>
<keyword evidence="5" id="KW-0663">Pyridoxal phosphate</keyword>
<reference evidence="7" key="1">
    <citation type="journal article" date="2015" name="Nature">
        <title>Complex archaea that bridge the gap between prokaryotes and eukaryotes.</title>
        <authorList>
            <person name="Spang A."/>
            <person name="Saw J.H."/>
            <person name="Jorgensen S.L."/>
            <person name="Zaremba-Niedzwiedzka K."/>
            <person name="Martijn J."/>
            <person name="Lind A.E."/>
            <person name="van Eijk R."/>
            <person name="Schleper C."/>
            <person name="Guy L."/>
            <person name="Ettema T.J."/>
        </authorList>
    </citation>
    <scope>NUCLEOTIDE SEQUENCE</scope>
</reference>
<dbReference type="GO" id="GO:0019265">
    <property type="term" value="P:glycine biosynthetic process, by transamination of glyoxylate"/>
    <property type="evidence" value="ECO:0007669"/>
    <property type="project" value="TreeGrafter"/>
</dbReference>
<gene>
    <name evidence="7" type="ORF">LCGC14_2590840</name>
</gene>
<dbReference type="PANTHER" id="PTHR21152">
    <property type="entry name" value="AMINOTRANSFERASE CLASS V"/>
    <property type="match status" value="1"/>
</dbReference>
<organism evidence="7">
    <name type="scientific">marine sediment metagenome</name>
    <dbReference type="NCBI Taxonomy" id="412755"/>
    <lineage>
        <taxon>unclassified sequences</taxon>
        <taxon>metagenomes</taxon>
        <taxon>ecological metagenomes</taxon>
    </lineage>
</organism>
<keyword evidence="4" id="KW-0808">Transferase</keyword>
<dbReference type="FunFam" id="3.40.640.10:FF:000027">
    <property type="entry name" value="Serine--pyruvate aminotransferase, mitochondrial"/>
    <property type="match status" value="1"/>
</dbReference>
<evidence type="ECO:0000256" key="5">
    <source>
        <dbReference type="ARBA" id="ARBA00022898"/>
    </source>
</evidence>
<dbReference type="Gene3D" id="3.40.640.10">
    <property type="entry name" value="Type I PLP-dependent aspartate aminotransferase-like (Major domain)"/>
    <property type="match status" value="1"/>
</dbReference>
<dbReference type="GO" id="GO:0008453">
    <property type="term" value="F:alanine-glyoxylate transaminase activity"/>
    <property type="evidence" value="ECO:0007669"/>
    <property type="project" value="TreeGrafter"/>
</dbReference>
<sequence>MTDDPSTGSGQAFGELNVPARLLLGPGPSNVHPRVYRAMMTPVIGYLDPEFLQLLDDTQRPLRALFRTENDMTIAVSGTGTAGMETAIYNVVEPGDTVIVCLNGFFGDRMAQMVRRCGAEVMSVEAEWGRIMEPDQIEEALKASPGAKLVAIVHGQTGTGILQPLEEISRIVHAHDALLLVDAVTSLAGCELRVDEWGVDICFSGTQKCLSAPPGMAPLTLSPQAMEVVAKRKEPVRSWYVDVSMLRNYWGAGKARVYHHTPPMTMLYALREALRIVLEEGLEARIERHRRNAEALWAGLDTMGLQLHAQEGHRLPSLTTVRVPEGVDEMTLRRGLLQEHNIEVGGGIGALQGQVWRIGLMGYSSTAQNVLAILYALETDLARQGFRAERGASVAAAVRSLNAGS</sequence>
<comment type="similarity">
    <text evidence="2">Belongs to the class-V pyridoxal-phosphate-dependent aminotransferase family.</text>
</comment>
<dbReference type="Gene3D" id="3.90.1150.10">
    <property type="entry name" value="Aspartate Aminotransferase, domain 1"/>
    <property type="match status" value="1"/>
</dbReference>
<comment type="cofactor">
    <cofactor evidence="1">
        <name>pyridoxal 5'-phosphate</name>
        <dbReference type="ChEBI" id="CHEBI:597326"/>
    </cofactor>
</comment>
<dbReference type="PIRSF" id="PIRSF000524">
    <property type="entry name" value="SPT"/>
    <property type="match status" value="1"/>
</dbReference>
<evidence type="ECO:0000256" key="4">
    <source>
        <dbReference type="ARBA" id="ARBA00022679"/>
    </source>
</evidence>
<accession>A0A0F9AZL2</accession>
<comment type="caution">
    <text evidence="7">The sequence shown here is derived from an EMBL/GenBank/DDBJ whole genome shotgun (WGS) entry which is preliminary data.</text>
</comment>
<dbReference type="InterPro" id="IPR015421">
    <property type="entry name" value="PyrdxlP-dep_Trfase_major"/>
</dbReference>
<name>A0A0F9AZL2_9ZZZZ</name>
<dbReference type="SUPFAM" id="SSF53383">
    <property type="entry name" value="PLP-dependent transferases"/>
    <property type="match status" value="1"/>
</dbReference>
<evidence type="ECO:0000256" key="1">
    <source>
        <dbReference type="ARBA" id="ARBA00001933"/>
    </source>
</evidence>
<dbReference type="InterPro" id="IPR024169">
    <property type="entry name" value="SP_NH2Trfase/AEP_transaminase"/>
</dbReference>
<protein>
    <recommendedName>
        <fullName evidence="6">Aminotransferase class V domain-containing protein</fullName>
    </recommendedName>
</protein>
<keyword evidence="3" id="KW-0032">Aminotransferase</keyword>
<dbReference type="GO" id="GO:0004760">
    <property type="term" value="F:L-serine-pyruvate transaminase activity"/>
    <property type="evidence" value="ECO:0007669"/>
    <property type="project" value="TreeGrafter"/>
</dbReference>
<evidence type="ECO:0000256" key="3">
    <source>
        <dbReference type="ARBA" id="ARBA00022576"/>
    </source>
</evidence>